<dbReference type="GO" id="GO:0043856">
    <property type="term" value="F:anti-sigma factor antagonist activity"/>
    <property type="evidence" value="ECO:0007669"/>
    <property type="project" value="TreeGrafter"/>
</dbReference>
<dbReference type="PANTHER" id="PTHR33495:SF2">
    <property type="entry name" value="ANTI-SIGMA FACTOR ANTAGONIST TM_1081-RELATED"/>
    <property type="match status" value="1"/>
</dbReference>
<proteinExistence type="predicted"/>
<dbReference type="CDD" id="cd07043">
    <property type="entry name" value="STAS_anti-anti-sigma_factors"/>
    <property type="match status" value="1"/>
</dbReference>
<organism evidence="2 3">
    <name type="scientific">Actinoplanes teichomyceticus</name>
    <dbReference type="NCBI Taxonomy" id="1867"/>
    <lineage>
        <taxon>Bacteria</taxon>
        <taxon>Bacillati</taxon>
        <taxon>Actinomycetota</taxon>
        <taxon>Actinomycetes</taxon>
        <taxon>Micromonosporales</taxon>
        <taxon>Micromonosporaceae</taxon>
        <taxon>Actinoplanes</taxon>
    </lineage>
</organism>
<dbReference type="EMBL" id="VIWY01000005">
    <property type="protein sequence ID" value="TWG12906.1"/>
    <property type="molecule type" value="Genomic_DNA"/>
</dbReference>
<reference evidence="2 3" key="1">
    <citation type="submission" date="2019-06" db="EMBL/GenBank/DDBJ databases">
        <title>Sequencing the genomes of 1000 actinobacteria strains.</title>
        <authorList>
            <person name="Klenk H.-P."/>
        </authorList>
    </citation>
    <scope>NUCLEOTIDE SEQUENCE [LARGE SCALE GENOMIC DNA]</scope>
    <source>
        <strain evidence="2 3">DSM 43866</strain>
    </source>
</reference>
<evidence type="ECO:0000259" key="1">
    <source>
        <dbReference type="PROSITE" id="PS50801"/>
    </source>
</evidence>
<comment type="caution">
    <text evidence="2">The sequence shown here is derived from an EMBL/GenBank/DDBJ whole genome shotgun (WGS) entry which is preliminary data.</text>
</comment>
<name>A0A561VMQ7_ACTTI</name>
<protein>
    <submittedName>
        <fullName evidence="2">Anti-anti-sigma factor</fullName>
    </submittedName>
</protein>
<sequence length="110" mass="11622">MDDHFKIATSLSVAGDGVTTFSVTLAGSLDLGSRDELRAALLGIVQAGGGGRIVVDLSRVRFIDSEAISALIQSYLAAERAGYSFRLIRAVGIVERVLTVVGLGYLLERP</sequence>
<dbReference type="InterPro" id="IPR002645">
    <property type="entry name" value="STAS_dom"/>
</dbReference>
<dbReference type="SUPFAM" id="SSF52091">
    <property type="entry name" value="SpoIIaa-like"/>
    <property type="match status" value="1"/>
</dbReference>
<dbReference type="RefSeq" id="WP_122978583.1">
    <property type="nucleotide sequence ID" value="NZ_BOMX01000090.1"/>
</dbReference>
<dbReference type="Gene3D" id="3.30.750.24">
    <property type="entry name" value="STAS domain"/>
    <property type="match status" value="1"/>
</dbReference>
<feature type="domain" description="STAS" evidence="1">
    <location>
        <begin position="23"/>
        <end position="110"/>
    </location>
</feature>
<dbReference type="InterPro" id="IPR058548">
    <property type="entry name" value="MlaB-like_STAS"/>
</dbReference>
<dbReference type="OrthoDB" id="3401304at2"/>
<gene>
    <name evidence="2" type="ORF">FHX34_105774</name>
</gene>
<dbReference type="PANTHER" id="PTHR33495">
    <property type="entry name" value="ANTI-SIGMA FACTOR ANTAGONIST TM_1081-RELATED-RELATED"/>
    <property type="match status" value="1"/>
</dbReference>
<dbReference type="PROSITE" id="PS50801">
    <property type="entry name" value="STAS"/>
    <property type="match status" value="1"/>
</dbReference>
<dbReference type="Proteomes" id="UP000320239">
    <property type="component" value="Unassembled WGS sequence"/>
</dbReference>
<keyword evidence="3" id="KW-1185">Reference proteome</keyword>
<dbReference type="AlphaFoldDB" id="A0A561VMQ7"/>
<dbReference type="InterPro" id="IPR036513">
    <property type="entry name" value="STAS_dom_sf"/>
</dbReference>
<accession>A0A561VMQ7</accession>
<dbReference type="Pfam" id="PF13466">
    <property type="entry name" value="STAS_2"/>
    <property type="match status" value="1"/>
</dbReference>
<evidence type="ECO:0000313" key="2">
    <source>
        <dbReference type="EMBL" id="TWG12906.1"/>
    </source>
</evidence>
<evidence type="ECO:0000313" key="3">
    <source>
        <dbReference type="Proteomes" id="UP000320239"/>
    </source>
</evidence>